<reference evidence="3" key="1">
    <citation type="journal article" date="2013" name="Science">
        <title>The Amborella genome and the evolution of flowering plants.</title>
        <authorList>
            <consortium name="Amborella Genome Project"/>
        </authorList>
    </citation>
    <scope>NUCLEOTIDE SEQUENCE [LARGE SCALE GENOMIC DNA]</scope>
</reference>
<dbReference type="AlphaFoldDB" id="W1PEN0"/>
<accession>W1PEN0</accession>
<dbReference type="Gramene" id="ERN06413">
    <property type="protein sequence ID" value="ERN06413"/>
    <property type="gene ID" value="AMTR_s00016p00254630"/>
</dbReference>
<keyword evidence="1" id="KW-0472">Membrane</keyword>
<evidence type="ECO:0000313" key="2">
    <source>
        <dbReference type="EMBL" id="ERN06413.1"/>
    </source>
</evidence>
<keyword evidence="1" id="KW-0812">Transmembrane</keyword>
<protein>
    <submittedName>
        <fullName evidence="2">Uncharacterized protein</fullName>
    </submittedName>
</protein>
<proteinExistence type="predicted"/>
<dbReference type="HOGENOM" id="CLU_020188_0_2_1"/>
<dbReference type="EMBL" id="KI393908">
    <property type="protein sequence ID" value="ERN06413.1"/>
    <property type="molecule type" value="Genomic_DNA"/>
</dbReference>
<gene>
    <name evidence="2" type="ORF">AMTR_s00016p00254630</name>
</gene>
<dbReference type="InterPro" id="IPR004158">
    <property type="entry name" value="DUF247_pln"/>
</dbReference>
<evidence type="ECO:0000313" key="3">
    <source>
        <dbReference type="Proteomes" id="UP000017836"/>
    </source>
</evidence>
<feature type="transmembrane region" description="Helical" evidence="1">
    <location>
        <begin position="404"/>
        <end position="428"/>
    </location>
</feature>
<organism evidence="2 3">
    <name type="scientific">Amborella trichopoda</name>
    <dbReference type="NCBI Taxonomy" id="13333"/>
    <lineage>
        <taxon>Eukaryota</taxon>
        <taxon>Viridiplantae</taxon>
        <taxon>Streptophyta</taxon>
        <taxon>Embryophyta</taxon>
        <taxon>Tracheophyta</taxon>
        <taxon>Spermatophyta</taxon>
        <taxon>Magnoliopsida</taxon>
        <taxon>Amborellales</taxon>
        <taxon>Amborellaceae</taxon>
        <taxon>Amborella</taxon>
    </lineage>
</organism>
<name>W1PEN0_AMBTC</name>
<evidence type="ECO:0000256" key="1">
    <source>
        <dbReference type="SAM" id="Phobius"/>
    </source>
</evidence>
<dbReference type="Pfam" id="PF03140">
    <property type="entry name" value="DUF247"/>
    <property type="match status" value="1"/>
</dbReference>
<keyword evidence="1" id="KW-1133">Transmembrane helix</keyword>
<dbReference type="OMA" id="VIRIKIM"/>
<keyword evidence="3" id="KW-1185">Reference proteome</keyword>
<dbReference type="PANTHER" id="PTHR31170:SF22">
    <property type="match status" value="1"/>
</dbReference>
<dbReference type="eggNOG" id="ENOG502QR4P">
    <property type="taxonomic scope" value="Eukaryota"/>
</dbReference>
<dbReference type="Proteomes" id="UP000017836">
    <property type="component" value="Unassembled WGS sequence"/>
</dbReference>
<dbReference type="PANTHER" id="PTHR31170">
    <property type="entry name" value="BNAC04G53230D PROTEIN"/>
    <property type="match status" value="1"/>
</dbReference>
<sequence>MVGTGREQSQSQWMLDLMNGKVSINREKEAEEWRQRCIYKVPGFLKELHKEAFIPRVVSFGPFHHGSPHLQPMEQHKRRALLHFLDRSEHPLQVYLDALQAKEQAIRGCWEWPDDLVPLESKDFLNMMLLDGCFLLELHRVSQTDGETGYADEDPVFGSKSALFFAHHNNYHDLLMLENQIPSMVLNTLLDPLGAGICTRMNELILELLGEEIEKEVFGGKMGLHPLQIYMMNSLCGDVPELEELSDPESYFQKLPSATELHEAGVRFKSSSKSGLMNITFNHGVLRLPWIPIHGSTEAFLLNMMAFEQLHVRNLNWVSSYVSLLDDLIDTANDVELLVSSGVIDNAMGSKEDVADIFNRIAHGMVFSENPHLMGVRNRLIHHCKVPSNRWRAYFVHTYLSDPWTLISLLAAALLLLLTILQTLYTVLSYYY</sequence>